<comment type="caution">
    <text evidence="1">The sequence shown here is derived from an EMBL/GenBank/DDBJ whole genome shotgun (WGS) entry which is preliminary data.</text>
</comment>
<organism evidence="1 2">
    <name type="scientific">Hypoxylon rubiginosum</name>
    <dbReference type="NCBI Taxonomy" id="110542"/>
    <lineage>
        <taxon>Eukaryota</taxon>
        <taxon>Fungi</taxon>
        <taxon>Dikarya</taxon>
        <taxon>Ascomycota</taxon>
        <taxon>Pezizomycotina</taxon>
        <taxon>Sordariomycetes</taxon>
        <taxon>Xylariomycetidae</taxon>
        <taxon>Xylariales</taxon>
        <taxon>Hypoxylaceae</taxon>
        <taxon>Hypoxylon</taxon>
    </lineage>
</organism>
<reference evidence="1 2" key="1">
    <citation type="journal article" date="2022" name="New Phytol.">
        <title>Ecological generalism drives hyperdiversity of secondary metabolite gene clusters in xylarialean endophytes.</title>
        <authorList>
            <person name="Franco M.E.E."/>
            <person name="Wisecaver J.H."/>
            <person name="Arnold A.E."/>
            <person name="Ju Y.M."/>
            <person name="Slot J.C."/>
            <person name="Ahrendt S."/>
            <person name="Moore L.P."/>
            <person name="Eastman K.E."/>
            <person name="Scott K."/>
            <person name="Konkel Z."/>
            <person name="Mondo S.J."/>
            <person name="Kuo A."/>
            <person name="Hayes R.D."/>
            <person name="Haridas S."/>
            <person name="Andreopoulos B."/>
            <person name="Riley R."/>
            <person name="LaButti K."/>
            <person name="Pangilinan J."/>
            <person name="Lipzen A."/>
            <person name="Amirebrahimi M."/>
            <person name="Yan J."/>
            <person name="Adam C."/>
            <person name="Keymanesh K."/>
            <person name="Ng V."/>
            <person name="Louie K."/>
            <person name="Northen T."/>
            <person name="Drula E."/>
            <person name="Henrissat B."/>
            <person name="Hsieh H.M."/>
            <person name="Youens-Clark K."/>
            <person name="Lutzoni F."/>
            <person name="Miadlikowska J."/>
            <person name="Eastwood D.C."/>
            <person name="Hamelin R.C."/>
            <person name="Grigoriev I.V."/>
            <person name="U'Ren J.M."/>
        </authorList>
    </citation>
    <scope>NUCLEOTIDE SEQUENCE [LARGE SCALE GENOMIC DNA]</scope>
    <source>
        <strain evidence="1 2">ER1909</strain>
    </source>
</reference>
<protein>
    <submittedName>
        <fullName evidence="1">NAD(P)-binding protein</fullName>
    </submittedName>
</protein>
<proteinExistence type="predicted"/>
<dbReference type="EMBL" id="MU394341">
    <property type="protein sequence ID" value="KAI6084152.1"/>
    <property type="molecule type" value="Genomic_DNA"/>
</dbReference>
<evidence type="ECO:0000313" key="1">
    <source>
        <dbReference type="EMBL" id="KAI6084152.1"/>
    </source>
</evidence>
<gene>
    <name evidence="1" type="ORF">F4821DRAFT_262199</name>
</gene>
<dbReference type="Proteomes" id="UP001497680">
    <property type="component" value="Unassembled WGS sequence"/>
</dbReference>
<name>A0ACC0CUI9_9PEZI</name>
<accession>A0ACC0CUI9</accession>
<keyword evidence="2" id="KW-1185">Reference proteome</keyword>
<sequence length="347" mass="37663">MPKRLSQDNDLLYDSKLHYAILADADIPPNSQAGRVFIVTGGNSGIGFELCKVLLSSGATVYMASRSKERAEAAIASIIMEKKTQQGTGSLKFLHLDLGDLASVKQAVLSFSEQETRLDVLWNNAGVGANGVKFGDRTTQGHEILLGTHCIGALLFTELLYPKPKAAVDADADASSSESGPSGRTRVVWTSSALVDGAAPTNGIDFAALDTGLQDRMANYAMSKAGAWILGHEFALRHEEDGILSVVANPGNVKGGSFAGTPHALMAILNLTMIHKTIFSAYTHLYAGLSSRVKWEDSGKYIVPWGRLWDHHVRQDIVKAMDTEEKGGLGYGRRFWEWCEEKYKPFT</sequence>
<evidence type="ECO:0000313" key="2">
    <source>
        <dbReference type="Proteomes" id="UP001497680"/>
    </source>
</evidence>